<proteinExistence type="predicted"/>
<name>A0A9P8EBA4_AURME</name>
<comment type="caution">
    <text evidence="3">The sequence shown here is derived from an EMBL/GenBank/DDBJ whole genome shotgun (WGS) entry which is preliminary data.</text>
</comment>
<dbReference type="OrthoDB" id="9983919at2759"/>
<accession>A0A9P8EBA4</accession>
<dbReference type="EMBL" id="JAHFXF010000567">
    <property type="protein sequence ID" value="KAG9685537.1"/>
    <property type="molecule type" value="Genomic_DNA"/>
</dbReference>
<evidence type="ECO:0000313" key="4">
    <source>
        <dbReference type="Proteomes" id="UP000779574"/>
    </source>
</evidence>
<dbReference type="Proteomes" id="UP000779574">
    <property type="component" value="Unassembled WGS sequence"/>
</dbReference>
<evidence type="ECO:0000256" key="1">
    <source>
        <dbReference type="SAM" id="MobiDB-lite"/>
    </source>
</evidence>
<evidence type="ECO:0000259" key="2">
    <source>
        <dbReference type="Pfam" id="PF01814"/>
    </source>
</evidence>
<feature type="domain" description="Hemerythrin-like" evidence="2">
    <location>
        <begin position="37"/>
        <end position="153"/>
    </location>
</feature>
<sequence>MQTSRLLFRASALVTKPAIMPFARTFASSSILKERVSDLIKHDHDELRTYKDNILNAKDDDERVRWQNQFTWELARHSIAEELVVYPAMEKNCPGGKDVADKDRAEHRKVKELLNDFQKLKPDVEDFEPTLRALWSELDKHIKEEEAHDLPLLEKHTPADESAGLARSFDNTKMFTPTRSHPAAPDNGGLFETAAALMSAPLDRLGDLFRKYPRDPLVGEDPTGDKVDPLDAKNPLDPAADRPGRLQGGATLDASDRLGKKDHRV</sequence>
<reference evidence="3" key="2">
    <citation type="submission" date="2021-08" db="EMBL/GenBank/DDBJ databases">
        <authorList>
            <person name="Gostincar C."/>
            <person name="Sun X."/>
            <person name="Song Z."/>
            <person name="Gunde-Cimerman N."/>
        </authorList>
    </citation>
    <scope>NUCLEOTIDE SEQUENCE</scope>
    <source>
        <strain evidence="3">EXF-9911</strain>
    </source>
</reference>
<dbReference type="InterPro" id="IPR012312">
    <property type="entry name" value="Hemerythrin-like"/>
</dbReference>
<dbReference type="Pfam" id="PF01814">
    <property type="entry name" value="Hemerythrin"/>
    <property type="match status" value="1"/>
</dbReference>
<reference evidence="3" key="1">
    <citation type="journal article" date="2021" name="J Fungi (Basel)">
        <title>Virulence traits and population genomics of the black yeast Aureobasidium melanogenum.</title>
        <authorList>
            <person name="Cernosa A."/>
            <person name="Sun X."/>
            <person name="Gostincar C."/>
            <person name="Fang C."/>
            <person name="Gunde-Cimerman N."/>
            <person name="Song Z."/>
        </authorList>
    </citation>
    <scope>NUCLEOTIDE SEQUENCE</scope>
    <source>
        <strain evidence="3">EXF-9911</strain>
    </source>
</reference>
<dbReference type="PANTHER" id="PTHR35585">
    <property type="entry name" value="HHE DOMAIN PROTEIN (AFU_ORTHOLOGUE AFUA_4G00730)"/>
    <property type="match status" value="1"/>
</dbReference>
<dbReference type="PANTHER" id="PTHR35585:SF1">
    <property type="entry name" value="HHE DOMAIN PROTEIN (AFU_ORTHOLOGUE AFUA_4G00730)"/>
    <property type="match status" value="1"/>
</dbReference>
<dbReference type="AlphaFoldDB" id="A0A9P8EBA4"/>
<feature type="non-terminal residue" evidence="3">
    <location>
        <position position="1"/>
    </location>
</feature>
<evidence type="ECO:0000313" key="3">
    <source>
        <dbReference type="EMBL" id="KAG9685537.1"/>
    </source>
</evidence>
<dbReference type="Gene3D" id="1.20.120.520">
    <property type="entry name" value="nmb1532 protein domain like"/>
    <property type="match status" value="1"/>
</dbReference>
<protein>
    <submittedName>
        <fullName evidence="3">HHE domain protein</fullName>
    </submittedName>
</protein>
<feature type="compositionally biased region" description="Basic and acidic residues" evidence="1">
    <location>
        <begin position="254"/>
        <end position="265"/>
    </location>
</feature>
<dbReference type="CDD" id="cd12108">
    <property type="entry name" value="Hr-like"/>
    <property type="match status" value="1"/>
</dbReference>
<organism evidence="3 4">
    <name type="scientific">Aureobasidium melanogenum</name>
    <name type="common">Aureobasidium pullulans var. melanogenum</name>
    <dbReference type="NCBI Taxonomy" id="46634"/>
    <lineage>
        <taxon>Eukaryota</taxon>
        <taxon>Fungi</taxon>
        <taxon>Dikarya</taxon>
        <taxon>Ascomycota</taxon>
        <taxon>Pezizomycotina</taxon>
        <taxon>Dothideomycetes</taxon>
        <taxon>Dothideomycetidae</taxon>
        <taxon>Dothideales</taxon>
        <taxon>Saccotheciaceae</taxon>
        <taxon>Aureobasidium</taxon>
    </lineage>
</organism>
<gene>
    <name evidence="3" type="ORF">KCU76_g11641</name>
</gene>
<feature type="region of interest" description="Disordered" evidence="1">
    <location>
        <begin position="216"/>
        <end position="265"/>
    </location>
</feature>